<dbReference type="GO" id="GO:0110051">
    <property type="term" value="P:metabolite repair"/>
    <property type="evidence" value="ECO:0007669"/>
    <property type="project" value="TreeGrafter"/>
</dbReference>
<name>A0A430FT23_9BIFI</name>
<evidence type="ECO:0000259" key="14">
    <source>
        <dbReference type="PROSITE" id="PS51385"/>
    </source>
</evidence>
<evidence type="ECO:0000256" key="5">
    <source>
        <dbReference type="ARBA" id="ARBA00022857"/>
    </source>
</evidence>
<feature type="domain" description="YjeF C-terminal" evidence="13">
    <location>
        <begin position="278"/>
        <end position="606"/>
    </location>
</feature>
<keyword evidence="15" id="KW-0418">Kinase</keyword>
<feature type="binding site" evidence="12">
    <location>
        <position position="217"/>
    </location>
    <ligand>
        <name>K(+)</name>
        <dbReference type="ChEBI" id="CHEBI:29103"/>
    </ligand>
</feature>
<feature type="binding site" evidence="12">
    <location>
        <begin position="171"/>
        <end position="177"/>
    </location>
    <ligand>
        <name>(6S)-NADPHX</name>
        <dbReference type="ChEBI" id="CHEBI:64076"/>
    </ligand>
</feature>
<keyword evidence="12" id="KW-0413">Isomerase</keyword>
<evidence type="ECO:0000256" key="1">
    <source>
        <dbReference type="ARBA" id="ARBA00006001"/>
    </source>
</evidence>
<evidence type="ECO:0000256" key="7">
    <source>
        <dbReference type="ARBA" id="ARBA00023239"/>
    </source>
</evidence>
<comment type="catalytic activity">
    <reaction evidence="9 11">
        <text>(6S)-NADHX + ADP = AMP + phosphate + NADH + H(+)</text>
        <dbReference type="Rhea" id="RHEA:32223"/>
        <dbReference type="ChEBI" id="CHEBI:15378"/>
        <dbReference type="ChEBI" id="CHEBI:43474"/>
        <dbReference type="ChEBI" id="CHEBI:57945"/>
        <dbReference type="ChEBI" id="CHEBI:64074"/>
        <dbReference type="ChEBI" id="CHEBI:456215"/>
        <dbReference type="ChEBI" id="CHEBI:456216"/>
        <dbReference type="EC" id="4.2.1.136"/>
    </reaction>
</comment>
<dbReference type="HAMAP" id="MF_01965">
    <property type="entry name" value="NADHX_dehydratase"/>
    <property type="match status" value="1"/>
</dbReference>
<evidence type="ECO:0000256" key="2">
    <source>
        <dbReference type="ARBA" id="ARBA00009524"/>
    </source>
</evidence>
<keyword evidence="12" id="KW-0630">Potassium</keyword>
<feature type="binding site" evidence="11">
    <location>
        <position position="502"/>
    </location>
    <ligand>
        <name>AMP</name>
        <dbReference type="ChEBI" id="CHEBI:456215"/>
    </ligand>
</feature>
<dbReference type="Gene3D" id="3.40.50.10260">
    <property type="entry name" value="YjeF N-terminal domain"/>
    <property type="match status" value="1"/>
</dbReference>
<dbReference type="GO" id="GO:0016301">
    <property type="term" value="F:kinase activity"/>
    <property type="evidence" value="ECO:0007669"/>
    <property type="project" value="UniProtKB-KW"/>
</dbReference>
<protein>
    <recommendedName>
        <fullName evidence="11 12">Multifunctional fusion protein</fullName>
    </recommendedName>
    <domain>
        <recommendedName>
            <fullName evidence="11">ADP-dependent (S)-NAD(P)H-hydrate dehydratase</fullName>
            <ecNumber evidence="11">4.2.1.136</ecNumber>
        </recommendedName>
        <alternativeName>
            <fullName evidence="11">ADP-dependent NAD(P)HX dehydratase</fullName>
        </alternativeName>
    </domain>
    <domain>
        <recommendedName>
            <fullName evidence="12">NAD(P)H-hydrate epimerase</fullName>
            <ecNumber evidence="12">5.1.99.6</ecNumber>
        </recommendedName>
        <alternativeName>
            <fullName evidence="12">NAD(P)HX epimerase</fullName>
        </alternativeName>
    </domain>
</protein>
<comment type="function">
    <text evidence="11">Catalyzes the dehydration of the S-form of NAD(P)HX at the expense of ADP, which is converted to AMP. Together with NAD(P)HX epimerase, which catalyzes the epimerization of the S- and R-forms, the enzyme allows the repair of both epimers of NAD(P)HX, a damaged form of NAD(P)H that is a result of enzymatic or heat-dependent hydration.</text>
</comment>
<comment type="caution">
    <text evidence="15">The sequence shown here is derived from an EMBL/GenBank/DDBJ whole genome shotgun (WGS) entry which is preliminary data.</text>
</comment>
<evidence type="ECO:0000256" key="6">
    <source>
        <dbReference type="ARBA" id="ARBA00023027"/>
    </source>
</evidence>
<keyword evidence="12" id="KW-0479">Metal-binding</keyword>
<dbReference type="InterPro" id="IPR029056">
    <property type="entry name" value="Ribokinase-like"/>
</dbReference>
<dbReference type="GO" id="GO:0046872">
    <property type="term" value="F:metal ion binding"/>
    <property type="evidence" value="ECO:0007669"/>
    <property type="project" value="UniProtKB-KW"/>
</dbReference>
<comment type="catalytic activity">
    <reaction evidence="12">
        <text>(6R)-NADHX = (6S)-NADHX</text>
        <dbReference type="Rhea" id="RHEA:32215"/>
        <dbReference type="ChEBI" id="CHEBI:64074"/>
        <dbReference type="ChEBI" id="CHEBI:64075"/>
        <dbReference type="EC" id="5.1.99.6"/>
    </reaction>
</comment>
<dbReference type="GO" id="GO:0052855">
    <property type="term" value="F:ADP-dependent NAD(P)H-hydrate dehydratase activity"/>
    <property type="evidence" value="ECO:0007669"/>
    <property type="project" value="UniProtKB-UniRule"/>
</dbReference>
<dbReference type="SUPFAM" id="SSF53613">
    <property type="entry name" value="Ribokinase-like"/>
    <property type="match status" value="1"/>
</dbReference>
<feature type="binding site" evidence="12">
    <location>
        <begin position="84"/>
        <end position="88"/>
    </location>
    <ligand>
        <name>(6S)-NADPHX</name>
        <dbReference type="ChEBI" id="CHEBI:64076"/>
    </ligand>
</feature>
<evidence type="ECO:0000256" key="9">
    <source>
        <dbReference type="ARBA" id="ARBA00048238"/>
    </source>
</evidence>
<evidence type="ECO:0000256" key="10">
    <source>
        <dbReference type="ARBA" id="ARBA00049209"/>
    </source>
</evidence>
<dbReference type="GO" id="GO:0046496">
    <property type="term" value="P:nicotinamide nucleotide metabolic process"/>
    <property type="evidence" value="ECO:0007669"/>
    <property type="project" value="UniProtKB-UniRule"/>
</dbReference>
<accession>A0A430FT23</accession>
<dbReference type="Pfam" id="PF03853">
    <property type="entry name" value="YjeF_N"/>
    <property type="match status" value="1"/>
</dbReference>
<comment type="function">
    <text evidence="12">Catalyzes the epimerization of the S- and R-forms of NAD(P)HX, a damaged form of NAD(P)H that is a result of enzymatic or heat-dependent hydration. This is a prerequisite for the S-specific NAD(P)H-hydrate dehydratase to allow the repair of both epimers of NAD(P)HX.</text>
</comment>
<proteinExistence type="inferred from homology"/>
<comment type="similarity">
    <text evidence="1">In the N-terminal section; belongs to the NnrE/AIBP family.</text>
</comment>
<dbReference type="InterPro" id="IPR017953">
    <property type="entry name" value="Carbohydrate_kinase_pred_CS"/>
</dbReference>
<evidence type="ECO:0000256" key="8">
    <source>
        <dbReference type="ARBA" id="ARBA00025153"/>
    </source>
</evidence>
<comment type="function">
    <text evidence="8">Bifunctional enzyme that catalyzes the epimerization of the S- and R-forms of NAD(P)HX and the dehydration of the S-form of NAD(P)HX at the expense of ADP, which is converted to AMP. This allows the repair of both epimers of NAD(P)HX, a damaged form of NAD(P)H that is a result of enzymatic or heat-dependent hydration.</text>
</comment>
<comment type="catalytic activity">
    <reaction evidence="10 11">
        <text>(6S)-NADPHX + ADP = AMP + phosphate + NADPH + H(+)</text>
        <dbReference type="Rhea" id="RHEA:32235"/>
        <dbReference type="ChEBI" id="CHEBI:15378"/>
        <dbReference type="ChEBI" id="CHEBI:43474"/>
        <dbReference type="ChEBI" id="CHEBI:57783"/>
        <dbReference type="ChEBI" id="CHEBI:64076"/>
        <dbReference type="ChEBI" id="CHEBI:456215"/>
        <dbReference type="ChEBI" id="CHEBI:456216"/>
        <dbReference type="EC" id="4.2.1.136"/>
    </reaction>
</comment>
<comment type="cofactor">
    <cofactor evidence="11">
        <name>Mg(2+)</name>
        <dbReference type="ChEBI" id="CHEBI:18420"/>
    </cofactor>
</comment>
<evidence type="ECO:0000256" key="4">
    <source>
        <dbReference type="ARBA" id="ARBA00022840"/>
    </source>
</evidence>
<dbReference type="GO" id="GO:0005524">
    <property type="term" value="F:ATP binding"/>
    <property type="evidence" value="ECO:0007669"/>
    <property type="project" value="UniProtKB-KW"/>
</dbReference>
<evidence type="ECO:0000259" key="13">
    <source>
        <dbReference type="PROSITE" id="PS51383"/>
    </source>
</evidence>
<dbReference type="EMBL" id="QXGM01000001">
    <property type="protein sequence ID" value="RSX56009.1"/>
    <property type="molecule type" value="Genomic_DNA"/>
</dbReference>
<feature type="binding site" evidence="12">
    <location>
        <position position="167"/>
    </location>
    <ligand>
        <name>K(+)</name>
        <dbReference type="ChEBI" id="CHEBI:29103"/>
    </ligand>
</feature>
<evidence type="ECO:0000256" key="11">
    <source>
        <dbReference type="HAMAP-Rule" id="MF_01965"/>
    </source>
</evidence>
<dbReference type="InterPro" id="IPR036652">
    <property type="entry name" value="YjeF_N_dom_sf"/>
</dbReference>
<dbReference type="PROSITE" id="PS51383">
    <property type="entry name" value="YJEF_C_3"/>
    <property type="match status" value="1"/>
</dbReference>
<keyword evidence="15" id="KW-0808">Transferase</keyword>
<evidence type="ECO:0000313" key="16">
    <source>
        <dbReference type="Proteomes" id="UP000287609"/>
    </source>
</evidence>
<comment type="cofactor">
    <cofactor evidence="12">
        <name>K(+)</name>
        <dbReference type="ChEBI" id="CHEBI:29103"/>
    </cofactor>
    <text evidence="12">Binds 1 potassium ion per subunit.</text>
</comment>
<feature type="domain" description="YjeF N-terminal" evidence="14">
    <location>
        <begin position="35"/>
        <end position="271"/>
    </location>
</feature>
<keyword evidence="16" id="KW-1185">Reference proteome</keyword>
<comment type="similarity">
    <text evidence="2">In the C-terminal section; belongs to the NnrD/CARKD family.</text>
</comment>
<keyword evidence="4 11" id="KW-0067">ATP-binding</keyword>
<keyword evidence="5 11" id="KW-0521">NADP</keyword>
<feature type="binding site" evidence="11">
    <location>
        <position position="313"/>
    </location>
    <ligand>
        <name>(6S)-NADPHX</name>
        <dbReference type="ChEBI" id="CHEBI:64076"/>
    </ligand>
</feature>
<dbReference type="InterPro" id="IPR004443">
    <property type="entry name" value="YjeF_N_dom"/>
</dbReference>
<feature type="binding site" evidence="11">
    <location>
        <begin position="469"/>
        <end position="473"/>
    </location>
    <ligand>
        <name>AMP</name>
        <dbReference type="ChEBI" id="CHEBI:456215"/>
    </ligand>
</feature>
<evidence type="ECO:0000313" key="15">
    <source>
        <dbReference type="EMBL" id="RSX56009.1"/>
    </source>
</evidence>
<evidence type="ECO:0000256" key="12">
    <source>
        <dbReference type="HAMAP-Rule" id="MF_01966"/>
    </source>
</evidence>
<comment type="catalytic activity">
    <reaction evidence="12">
        <text>(6R)-NADPHX = (6S)-NADPHX</text>
        <dbReference type="Rhea" id="RHEA:32227"/>
        <dbReference type="ChEBI" id="CHEBI:64076"/>
        <dbReference type="ChEBI" id="CHEBI:64077"/>
        <dbReference type="EC" id="5.1.99.6"/>
    </reaction>
</comment>
<gene>
    <name evidence="11" type="primary">nnrD</name>
    <name evidence="12" type="synonym">nnrE</name>
    <name evidence="15" type="ORF">D2E26_0572</name>
</gene>
<keyword evidence="7 11" id="KW-0456">Lyase</keyword>
<dbReference type="InterPro" id="IPR000631">
    <property type="entry name" value="CARKD"/>
</dbReference>
<comment type="caution">
    <text evidence="11">Lacks conserved residue(s) required for the propagation of feature annotation.</text>
</comment>
<dbReference type="EC" id="5.1.99.6" evidence="12"/>
<dbReference type="EC" id="4.2.1.136" evidence="11"/>
<keyword evidence="6 11" id="KW-0520">NAD</keyword>
<comment type="similarity">
    <text evidence="12">Belongs to the NnrE/AIBP family.</text>
</comment>
<comment type="subunit">
    <text evidence="11">Homotetramer.</text>
</comment>
<dbReference type="SUPFAM" id="SSF64153">
    <property type="entry name" value="YjeF N-terminal domain-like"/>
    <property type="match status" value="1"/>
</dbReference>
<dbReference type="PANTHER" id="PTHR12592:SF0">
    <property type="entry name" value="ATP-DEPENDENT (S)-NAD(P)H-HYDRATE DEHYDRATASE"/>
    <property type="match status" value="1"/>
</dbReference>
<dbReference type="AlphaFoldDB" id="A0A430FT23"/>
<comment type="similarity">
    <text evidence="11">Belongs to the NnrD/CARKD family.</text>
</comment>
<reference evidence="15 16" key="1">
    <citation type="submission" date="2018-09" db="EMBL/GenBank/DDBJ databases">
        <title>Characterization of the phylogenetic diversity of five novel species belonging to the genus Bifidobacterium.</title>
        <authorList>
            <person name="Lugli G.A."/>
            <person name="Duranti S."/>
            <person name="Milani C."/>
        </authorList>
    </citation>
    <scope>NUCLEOTIDE SEQUENCE [LARGE SCALE GENOMIC DNA]</scope>
    <source>
        <strain evidence="15 16">2036B</strain>
    </source>
</reference>
<feature type="binding site" evidence="11">
    <location>
        <position position="503"/>
    </location>
    <ligand>
        <name>(6S)-NADPHX</name>
        <dbReference type="ChEBI" id="CHEBI:64076"/>
    </ligand>
</feature>
<organism evidence="15 16">
    <name type="scientific">Bifidobacterium dolichotidis</name>
    <dbReference type="NCBI Taxonomy" id="2306976"/>
    <lineage>
        <taxon>Bacteria</taxon>
        <taxon>Bacillati</taxon>
        <taxon>Actinomycetota</taxon>
        <taxon>Actinomycetes</taxon>
        <taxon>Bifidobacteriales</taxon>
        <taxon>Bifidobacteriaceae</taxon>
        <taxon>Bifidobacterium</taxon>
    </lineage>
</organism>
<dbReference type="GO" id="GO:0052856">
    <property type="term" value="F:NAD(P)HX epimerase activity"/>
    <property type="evidence" value="ECO:0007669"/>
    <property type="project" value="UniProtKB-UniRule"/>
</dbReference>
<dbReference type="PROSITE" id="PS01050">
    <property type="entry name" value="YJEF_C_2"/>
    <property type="match status" value="1"/>
</dbReference>
<sequence length="609" mass="63872">MDMQQSQESQESIVESLDEDHLQMLVQHAYDTDTVRAMEQPLLEQGEPLMRHAAAAVATNVLQLLESFDLDEHARITVLAGAGDNGGDGLFAGALLAKRGFPVTAIAVGRTLHDDAYRTFIESGGHIWVLDAANTIPGCPSEFSAGEAGERFEQAMEFASNSHIIIDAMTGIGAQGALRGIAGSVAQTLGALLDELRAHDSNDDMQRPYVVAVDTPSGIGVNDGSLPGPYIPADMTLMFGAMKPCAILPPACSACGEIWLVDFGFDLESHDPAGSIVGMDLAAAAIRQVMPTDAKYSRGVTGLITGSQQYPGAAVLSTTAAAHTNIGMVRYMGPTRAQDLVLHALPEAVIGKGHVQSWVVGSGVPVRTAEEEADLQQQSIEALLAHYALSEDGSNEEAYAMPAIVVDAGALDLLPDHVPSHVVLTPHMGELTRLLTRLGVDVDEDTVRNQPLQYARMAAKMTGATVLLKGSLTIVVQGGQFADDQVFVAGRAPAQLATAGAGDVLAGMLGAILAQNADLVQPSVPSGDESDHDDEAQVAQAIAEIAGAAAYLHGLAAALASKAKQRGWHRAHLFGIDDLDEEHFPIGRPIVASDVVKKIAAAIGKLQNN</sequence>
<dbReference type="PANTHER" id="PTHR12592">
    <property type="entry name" value="ATP-DEPENDENT (S)-NAD(P)H-HYDRATE DEHYDRATASE FAMILY MEMBER"/>
    <property type="match status" value="1"/>
</dbReference>
<dbReference type="PROSITE" id="PS51385">
    <property type="entry name" value="YJEF_N"/>
    <property type="match status" value="1"/>
</dbReference>
<dbReference type="Pfam" id="PF01256">
    <property type="entry name" value="Carb_kinase"/>
    <property type="match status" value="1"/>
</dbReference>
<evidence type="ECO:0000256" key="3">
    <source>
        <dbReference type="ARBA" id="ARBA00022741"/>
    </source>
</evidence>
<feature type="binding site" evidence="12">
    <location>
        <position position="85"/>
    </location>
    <ligand>
        <name>K(+)</name>
        <dbReference type="ChEBI" id="CHEBI:29103"/>
    </ligand>
</feature>
<dbReference type="Gene3D" id="3.40.1190.20">
    <property type="match status" value="1"/>
</dbReference>
<dbReference type="CDD" id="cd01171">
    <property type="entry name" value="YXKO-related"/>
    <property type="match status" value="1"/>
</dbReference>
<keyword evidence="3 11" id="KW-0547">Nucleotide-binding</keyword>
<dbReference type="Proteomes" id="UP000287609">
    <property type="component" value="Unassembled WGS sequence"/>
</dbReference>
<dbReference type="HAMAP" id="MF_01966">
    <property type="entry name" value="NADHX_epimerase"/>
    <property type="match status" value="1"/>
</dbReference>
<feature type="binding site" evidence="12">
    <location>
        <position position="214"/>
    </location>
    <ligand>
        <name>(6S)-NADPHX</name>
        <dbReference type="ChEBI" id="CHEBI:64076"/>
    </ligand>
</feature>
<feature type="binding site" evidence="11">
    <location>
        <position position="427"/>
    </location>
    <ligand>
        <name>(6S)-NADPHX</name>
        <dbReference type="ChEBI" id="CHEBI:64076"/>
    </ligand>
</feature>